<dbReference type="Proteomes" id="UP000672657">
    <property type="component" value="Unassembled WGS sequence"/>
</dbReference>
<keyword evidence="2" id="KW-1185">Reference proteome</keyword>
<dbReference type="RefSeq" id="WP_211952386.1">
    <property type="nucleotide sequence ID" value="NZ_CAJPVI010000005.1"/>
</dbReference>
<evidence type="ECO:0000313" key="1">
    <source>
        <dbReference type="EMBL" id="CAG2136094.1"/>
    </source>
</evidence>
<comment type="caution">
    <text evidence="1">The sequence shown here is derived from an EMBL/GenBank/DDBJ whole genome shotgun (WGS) entry which is preliminary data.</text>
</comment>
<organism evidence="1 2">
    <name type="scientific">Cupriavidus numazuensis</name>
    <dbReference type="NCBI Taxonomy" id="221992"/>
    <lineage>
        <taxon>Bacteria</taxon>
        <taxon>Pseudomonadati</taxon>
        <taxon>Pseudomonadota</taxon>
        <taxon>Betaproteobacteria</taxon>
        <taxon>Burkholderiales</taxon>
        <taxon>Burkholderiaceae</taxon>
        <taxon>Cupriavidus</taxon>
    </lineage>
</organism>
<accession>A0ABM8TCH4</accession>
<reference evidence="1 2" key="1">
    <citation type="submission" date="2021-03" db="EMBL/GenBank/DDBJ databases">
        <authorList>
            <person name="Peeters C."/>
        </authorList>
    </citation>
    <scope>NUCLEOTIDE SEQUENCE [LARGE SCALE GENOMIC DNA]</scope>
    <source>
        <strain evidence="1 2">LMG 26411</strain>
    </source>
</reference>
<evidence type="ECO:0008006" key="3">
    <source>
        <dbReference type="Google" id="ProtNLM"/>
    </source>
</evidence>
<sequence>MKSCLFLLAFQFDGRVLLNLDEVCGAIGVEKQTAYNRLSAGTFPIPMRKEGRALIADIRDIAEYLDAQRAAAREEYEARKRLGTAFR</sequence>
<name>A0ABM8TCH4_9BURK</name>
<proteinExistence type="predicted"/>
<protein>
    <recommendedName>
        <fullName evidence="3">Pyocin activator protein PrtN</fullName>
    </recommendedName>
</protein>
<gene>
    <name evidence="1" type="ORF">LMG26411_01194</name>
</gene>
<dbReference type="EMBL" id="CAJPVI010000005">
    <property type="protein sequence ID" value="CAG2136094.1"/>
    <property type="molecule type" value="Genomic_DNA"/>
</dbReference>
<evidence type="ECO:0000313" key="2">
    <source>
        <dbReference type="Proteomes" id="UP000672657"/>
    </source>
</evidence>